<feature type="signal peptide" evidence="1">
    <location>
        <begin position="1"/>
        <end position="20"/>
    </location>
</feature>
<proteinExistence type="predicted"/>
<evidence type="ECO:0000313" key="4">
    <source>
        <dbReference type="Proteomes" id="UP000469559"/>
    </source>
</evidence>
<dbReference type="Pfam" id="PF24476">
    <property type="entry name" value="DUF7580"/>
    <property type="match status" value="1"/>
</dbReference>
<evidence type="ECO:0000313" key="3">
    <source>
        <dbReference type="EMBL" id="TVY18447.1"/>
    </source>
</evidence>
<dbReference type="PANTHER" id="PTHR35186">
    <property type="entry name" value="ANK_REP_REGION DOMAIN-CONTAINING PROTEIN"/>
    <property type="match status" value="1"/>
</dbReference>
<keyword evidence="4" id="KW-1185">Reference proteome</keyword>
<comment type="caution">
    <text evidence="3">The sequence shown here is derived from an EMBL/GenBank/DDBJ whole genome shotgun (WGS) entry which is preliminary data.</text>
</comment>
<dbReference type="InterPro" id="IPR056002">
    <property type="entry name" value="DUF7580"/>
</dbReference>
<dbReference type="Proteomes" id="UP000469559">
    <property type="component" value="Unassembled WGS sequence"/>
</dbReference>
<reference evidence="3 4" key="1">
    <citation type="submission" date="2018-05" db="EMBL/GenBank/DDBJ databases">
        <title>Whole genome sequencing for identification of molecular markers to develop diagnostic detection tools for the regulated plant pathogen Lachnellula willkommii.</title>
        <authorList>
            <person name="Giroux E."/>
            <person name="Bilodeau G."/>
        </authorList>
    </citation>
    <scope>NUCLEOTIDE SEQUENCE [LARGE SCALE GENOMIC DNA]</scope>
    <source>
        <strain evidence="3 4">CBS 203.66</strain>
    </source>
</reference>
<accession>A0A8T9BF63</accession>
<gene>
    <name evidence="3" type="ORF">LARI1_G004403</name>
</gene>
<evidence type="ECO:0000259" key="2">
    <source>
        <dbReference type="Pfam" id="PF24476"/>
    </source>
</evidence>
<name>A0A8T9BF63_9HELO</name>
<protein>
    <recommendedName>
        <fullName evidence="2">DUF7580 domain-containing protein</fullName>
    </recommendedName>
</protein>
<dbReference type="InterPro" id="IPR038305">
    <property type="entry name" value="HeLo_sf"/>
</dbReference>
<dbReference type="EMBL" id="QGMF01000170">
    <property type="protein sequence ID" value="TVY18447.1"/>
    <property type="molecule type" value="Genomic_DNA"/>
</dbReference>
<dbReference type="Gene3D" id="1.20.120.1020">
    <property type="entry name" value="Prion-inhibition and propagation, HeLo domain"/>
    <property type="match status" value="1"/>
</dbReference>
<feature type="domain" description="DUF7580" evidence="2">
    <location>
        <begin position="202"/>
        <end position="508"/>
    </location>
</feature>
<dbReference type="OrthoDB" id="5331891at2759"/>
<organism evidence="3 4">
    <name type="scientific">Lachnellula arida</name>
    <dbReference type="NCBI Taxonomy" id="1316785"/>
    <lineage>
        <taxon>Eukaryota</taxon>
        <taxon>Fungi</taxon>
        <taxon>Dikarya</taxon>
        <taxon>Ascomycota</taxon>
        <taxon>Pezizomycotina</taxon>
        <taxon>Leotiomycetes</taxon>
        <taxon>Helotiales</taxon>
        <taxon>Lachnaceae</taxon>
        <taxon>Lachnellula</taxon>
    </lineage>
</organism>
<sequence>MDPATIAGLVLGVIPLLISAVENYEVVFQPFVTYRRHGKEAQRLAAKLDTQRAIFHNECQIILLVVGQNLTDILRDPNHFARHDEQLSKWLKELLSSSYNTCVSTLNLINETLNEVTEETKAFGDLIGNKRSKGKSAFSLVRQKIKISFSKPRLTEIVNELRLYNEDLGRLSSQIRRLSSNSVQPPPTIPATVTSHLQTTLQASTRLYDLLANSWACDDTVEHIASMALKVEEKSATKVRFNLAVTCVQPSVRCKPMWIAIESIPSDKTREPLEEEHTVALQTTLHKMGATRGTKTFKHWVYRNPAPSQLIDDTKSVSLKEILLSTDIERQERGWIEKLLLARVLALAVLRFHHTGWLPESWDSNSIKFIGKDASSDEDTLLESPYINAKLCSPAPVPRQITNSISSASSLATNATLFNLGVVLIELGYNAPFESLSRIHGVQIGTNTQVTDFIAAKRLGESVHKKLNMTYGRLVEKCLNCNFGVATKLNDTELQGAIVVQVVNQLDICLEQYRKFDFLAPIPAT</sequence>
<evidence type="ECO:0000256" key="1">
    <source>
        <dbReference type="SAM" id="SignalP"/>
    </source>
</evidence>
<dbReference type="AlphaFoldDB" id="A0A8T9BF63"/>
<dbReference type="PANTHER" id="PTHR35186:SF4">
    <property type="entry name" value="PRION-INHIBITION AND PROPAGATION HELO DOMAIN-CONTAINING PROTEIN"/>
    <property type="match status" value="1"/>
</dbReference>
<keyword evidence="1" id="KW-0732">Signal</keyword>
<feature type="chain" id="PRO_5035840089" description="DUF7580 domain-containing protein" evidence="1">
    <location>
        <begin position="21"/>
        <end position="525"/>
    </location>
</feature>